<dbReference type="InterPro" id="IPR028994">
    <property type="entry name" value="Integrin_alpha_N"/>
</dbReference>
<organism evidence="6 7">
    <name type="scientific">Luteolibacter flavescens</name>
    <dbReference type="NCBI Taxonomy" id="1859460"/>
    <lineage>
        <taxon>Bacteria</taxon>
        <taxon>Pseudomonadati</taxon>
        <taxon>Verrucomicrobiota</taxon>
        <taxon>Verrucomicrobiia</taxon>
        <taxon>Verrucomicrobiales</taxon>
        <taxon>Verrucomicrobiaceae</taxon>
        <taxon>Luteolibacter</taxon>
    </lineage>
</organism>
<proteinExistence type="predicted"/>
<comment type="caution">
    <text evidence="6">The sequence shown here is derived from an EMBL/GenBank/DDBJ whole genome shotgun (WGS) entry which is preliminary data.</text>
</comment>
<evidence type="ECO:0000256" key="5">
    <source>
        <dbReference type="SAM" id="SignalP"/>
    </source>
</evidence>
<evidence type="ECO:0000313" key="6">
    <source>
        <dbReference type="EMBL" id="MCW1883742.1"/>
    </source>
</evidence>
<keyword evidence="4" id="KW-0106">Calcium</keyword>
<dbReference type="SUPFAM" id="SSF69318">
    <property type="entry name" value="Integrin alpha N-terminal domain"/>
    <property type="match status" value="1"/>
</dbReference>
<accession>A0ABT3FJJ6</accession>
<dbReference type="Proteomes" id="UP001207930">
    <property type="component" value="Unassembled WGS sequence"/>
</dbReference>
<protein>
    <recommendedName>
        <fullName evidence="8">VCBS repeat-containing protein</fullName>
    </recommendedName>
</protein>
<evidence type="ECO:0000256" key="4">
    <source>
        <dbReference type="ARBA" id="ARBA00022837"/>
    </source>
</evidence>
<keyword evidence="3 5" id="KW-0732">Signal</keyword>
<gene>
    <name evidence="6" type="ORF">OKA04_03315</name>
</gene>
<name>A0ABT3FJJ6_9BACT</name>
<evidence type="ECO:0000256" key="2">
    <source>
        <dbReference type="ARBA" id="ARBA00022525"/>
    </source>
</evidence>
<evidence type="ECO:0000313" key="7">
    <source>
        <dbReference type="Proteomes" id="UP001207930"/>
    </source>
</evidence>
<evidence type="ECO:0000256" key="3">
    <source>
        <dbReference type="ARBA" id="ARBA00022729"/>
    </source>
</evidence>
<evidence type="ECO:0008006" key="8">
    <source>
        <dbReference type="Google" id="ProtNLM"/>
    </source>
</evidence>
<dbReference type="Pfam" id="PF18884">
    <property type="entry name" value="TSP3_bac"/>
    <property type="match status" value="2"/>
</dbReference>
<reference evidence="6 7" key="1">
    <citation type="submission" date="2022-10" db="EMBL/GenBank/DDBJ databases">
        <title>Luteolibacter flavescens strain MCCC 1K03193, whole genome shotgun sequencing project.</title>
        <authorList>
            <person name="Zhao G."/>
            <person name="Shen L."/>
        </authorList>
    </citation>
    <scope>NUCLEOTIDE SEQUENCE [LARGE SCALE GENOMIC DNA]</scope>
    <source>
        <strain evidence="6 7">MCCC 1K03193</strain>
    </source>
</reference>
<evidence type="ECO:0000256" key="1">
    <source>
        <dbReference type="ARBA" id="ARBA00004613"/>
    </source>
</evidence>
<dbReference type="InterPro" id="IPR059100">
    <property type="entry name" value="TSP3_bac"/>
</dbReference>
<dbReference type="RefSeq" id="WP_264499701.1">
    <property type="nucleotide sequence ID" value="NZ_JAPDDS010000001.1"/>
</dbReference>
<dbReference type="EMBL" id="JAPDDS010000001">
    <property type="protein sequence ID" value="MCW1883742.1"/>
    <property type="molecule type" value="Genomic_DNA"/>
</dbReference>
<sequence length="719" mass="74778">MKYHLSLAGCALLCLPAARAQDPMTLEANRFLYSHGDFNNDGRRDGVIVDRESGTIRLFNQLASGGFTWGEAQPSGIDSPEALSVGRFYLSTHDAIVVGSTVANRVHLFGLTNPAEIFTPKEIFPGAPGPSSLAALDIDGTGSIDLLTIGEGVAPRTYKGRGRTYEALTQLTNTTPTSAWTANYPLVTDRLGAVRPKTGSPPRLTNLYYADGSATAAFYLEIAGASGLSGSISVANIPSNSRYSAGSLDATGLTHFLFWSPGQSTLRCVRLNEPTAGTFAFGTVQSHTLAGTGGLDLVVPVKNGAGARIAALFGDGSVRVYEFDGTATPVLRATLQDVPADMILPMTGDGFLIASGLRGAQPEWRRYTPSGQGYTQSASGSIPPARPAAMVSNILFLSAEPFVNEGVTVKSLTHFREWTTGATVSSGLAWNINSLAYVNSGSGLGGSQLVTLSGTSTGDFPLVNQYSPGISIYSFEGGAGIRAADIVFDPPPGTYAPLPALPPLPEPPPSATMPPAPQPLPAVTVSVAATQSGHTLRYRTGTSGDFATVPDSGKIEVFSTTTIQVYGENGGVRTPLRSGTYTISPASSLSVPASADADGDGLPDAWEAAFQAYDPHADPDGDGYTNAEEAAAGGDPGQFAYLAAIPPKLTGTLVGPPGNQVLRLEWAAADNVSSLQLSTTLTGWSTAPGSPVLSGNKRRLDVPVTAGSPQKRFYRLSRP</sequence>
<comment type="subcellular location">
    <subcellularLocation>
        <location evidence="1">Secreted</location>
    </subcellularLocation>
</comment>
<keyword evidence="2" id="KW-0964">Secreted</keyword>
<feature type="signal peptide" evidence="5">
    <location>
        <begin position="1"/>
        <end position="20"/>
    </location>
</feature>
<feature type="chain" id="PRO_5047136640" description="VCBS repeat-containing protein" evidence="5">
    <location>
        <begin position="21"/>
        <end position="719"/>
    </location>
</feature>
<keyword evidence="7" id="KW-1185">Reference proteome</keyword>